<dbReference type="EMBL" id="LT962688">
    <property type="protein sequence ID" value="SOR27609.1"/>
    <property type="molecule type" value="Genomic_DNA"/>
</dbReference>
<evidence type="ECO:0000313" key="2">
    <source>
        <dbReference type="Proteomes" id="UP000233769"/>
    </source>
</evidence>
<gene>
    <name evidence="1" type="ORF">TK0001_1007</name>
</gene>
<dbReference type="AlphaFoldDB" id="A0A2N9AJT2"/>
<accession>A0A2N9AJT2</accession>
<reference evidence="2" key="1">
    <citation type="submission" date="2017-10" db="EMBL/GenBank/DDBJ databases">
        <authorList>
            <person name="Regsiter A."/>
            <person name="William W."/>
        </authorList>
    </citation>
    <scope>NUCLEOTIDE SEQUENCE [LARGE SCALE GENOMIC DNA]</scope>
</reference>
<organism evidence="1 2">
    <name type="scientific">Methylorubrum extorquens</name>
    <name type="common">Methylobacterium dichloromethanicum</name>
    <name type="synonym">Methylobacterium extorquens</name>
    <dbReference type="NCBI Taxonomy" id="408"/>
    <lineage>
        <taxon>Bacteria</taxon>
        <taxon>Pseudomonadati</taxon>
        <taxon>Pseudomonadota</taxon>
        <taxon>Alphaproteobacteria</taxon>
        <taxon>Hyphomicrobiales</taxon>
        <taxon>Methylobacteriaceae</taxon>
        <taxon>Methylorubrum</taxon>
    </lineage>
</organism>
<name>A0A2N9AJT2_METEX</name>
<proteinExistence type="predicted"/>
<dbReference type="Proteomes" id="UP000233769">
    <property type="component" value="Chromosome tk0001"/>
</dbReference>
<protein>
    <submittedName>
        <fullName evidence="1">Uncharacterized protein</fullName>
    </submittedName>
</protein>
<evidence type="ECO:0000313" key="1">
    <source>
        <dbReference type="EMBL" id="SOR27609.1"/>
    </source>
</evidence>
<sequence length="78" mass="8266">MSAMLSEIASEILAYLRSTHRLPGARLRVTTLEERFGTDPAVTVAVSELAHAGYVATPDAGTIELTHRGYGALAQGEP</sequence>